<dbReference type="RefSeq" id="WP_119703060.1">
    <property type="nucleotide sequence ID" value="NZ_JBHSOI010000001.1"/>
</dbReference>
<dbReference type="AlphaFoldDB" id="A0A371PBJ8"/>
<dbReference type="Gene3D" id="1.20.120.910">
    <property type="entry name" value="DksA, coiled-coil domain"/>
    <property type="match status" value="1"/>
</dbReference>
<reference evidence="6 7" key="1">
    <citation type="submission" date="2018-08" db="EMBL/GenBank/DDBJ databases">
        <title>Aeromicrobium sp. M2KJ-4, whole genome shotgun sequence.</title>
        <authorList>
            <person name="Tuo L."/>
        </authorList>
    </citation>
    <scope>NUCLEOTIDE SEQUENCE [LARGE SCALE GENOMIC DNA]</scope>
    <source>
        <strain evidence="6 7">M2KJ-4</strain>
    </source>
</reference>
<evidence type="ECO:0000256" key="1">
    <source>
        <dbReference type="ARBA" id="ARBA00022723"/>
    </source>
</evidence>
<dbReference type="GO" id="GO:0008270">
    <property type="term" value="F:zinc ion binding"/>
    <property type="evidence" value="ECO:0007669"/>
    <property type="project" value="UniProtKB-KW"/>
</dbReference>
<evidence type="ECO:0000256" key="2">
    <source>
        <dbReference type="ARBA" id="ARBA00022771"/>
    </source>
</evidence>
<comment type="caution">
    <text evidence="6">The sequence shown here is derived from an EMBL/GenBank/DDBJ whole genome shotgun (WGS) entry which is preliminary data.</text>
</comment>
<dbReference type="PROSITE" id="PS01102">
    <property type="entry name" value="ZF_DKSA_1"/>
    <property type="match status" value="1"/>
</dbReference>
<gene>
    <name evidence="6" type="ORF">DX116_04965</name>
</gene>
<dbReference type="Proteomes" id="UP000265581">
    <property type="component" value="Unassembled WGS sequence"/>
</dbReference>
<evidence type="ECO:0000313" key="7">
    <source>
        <dbReference type="Proteomes" id="UP000265581"/>
    </source>
</evidence>
<dbReference type="PANTHER" id="PTHR33823">
    <property type="entry name" value="RNA POLYMERASE-BINDING TRANSCRIPTION FACTOR DKSA-RELATED"/>
    <property type="match status" value="1"/>
</dbReference>
<dbReference type="OrthoDB" id="9803742at2"/>
<accession>A0A371PBJ8</accession>
<proteinExistence type="predicted"/>
<feature type="zinc finger region" description="dksA C4-type" evidence="4">
    <location>
        <begin position="100"/>
        <end position="124"/>
    </location>
</feature>
<evidence type="ECO:0000259" key="5">
    <source>
        <dbReference type="Pfam" id="PF01258"/>
    </source>
</evidence>
<dbReference type="InterPro" id="IPR000962">
    <property type="entry name" value="Znf_DskA_TraR"/>
</dbReference>
<organism evidence="6 7">
    <name type="scientific">Aeromicrobium endophyticum</name>
    <dbReference type="NCBI Taxonomy" id="2292704"/>
    <lineage>
        <taxon>Bacteria</taxon>
        <taxon>Bacillati</taxon>
        <taxon>Actinomycetota</taxon>
        <taxon>Actinomycetes</taxon>
        <taxon>Propionibacteriales</taxon>
        <taxon>Nocardioidaceae</taxon>
        <taxon>Aeromicrobium</taxon>
    </lineage>
</organism>
<keyword evidence="1" id="KW-0479">Metal-binding</keyword>
<evidence type="ECO:0000256" key="3">
    <source>
        <dbReference type="ARBA" id="ARBA00022833"/>
    </source>
</evidence>
<dbReference type="PROSITE" id="PS51128">
    <property type="entry name" value="ZF_DKSA_2"/>
    <property type="match status" value="1"/>
</dbReference>
<dbReference type="SUPFAM" id="SSF57716">
    <property type="entry name" value="Glucocorticoid receptor-like (DNA-binding domain)"/>
    <property type="match status" value="1"/>
</dbReference>
<name>A0A371PBJ8_9ACTN</name>
<dbReference type="InterPro" id="IPR020458">
    <property type="entry name" value="Znf_DskA_TraR_CS"/>
</dbReference>
<dbReference type="EMBL" id="QUBR01000001">
    <property type="protein sequence ID" value="REK72946.1"/>
    <property type="molecule type" value="Genomic_DNA"/>
</dbReference>
<keyword evidence="2" id="KW-0863">Zinc-finger</keyword>
<evidence type="ECO:0000256" key="4">
    <source>
        <dbReference type="PROSITE-ProRule" id="PRU00510"/>
    </source>
</evidence>
<dbReference type="PANTHER" id="PTHR33823:SF2">
    <property type="entry name" value="RNA POLYMERASE-BINDING TRANSCRIPTION FACTOR DKSA"/>
    <property type="match status" value="1"/>
</dbReference>
<keyword evidence="3" id="KW-0862">Zinc</keyword>
<feature type="domain" description="Zinc finger DksA/TraR C4-type" evidence="5">
    <location>
        <begin position="97"/>
        <end position="124"/>
    </location>
</feature>
<sequence length="126" mass="13411">MTLELDPTTDPAWTPAELSAIRELLESSVTRIQAELVVLGVDATGDVSAATIEVLHDELDVASQRSELMQDAVQAANAAAILSQIEHVLARLDADLYGICESCSGSIARARLEAFPRATLCMECVA</sequence>
<protein>
    <submittedName>
        <fullName evidence="6">TraR/DksA family transcriptional regulator</fullName>
    </submittedName>
</protein>
<dbReference type="Pfam" id="PF01258">
    <property type="entry name" value="zf-dskA_traR"/>
    <property type="match status" value="1"/>
</dbReference>
<keyword evidence="7" id="KW-1185">Reference proteome</keyword>
<evidence type="ECO:0000313" key="6">
    <source>
        <dbReference type="EMBL" id="REK72946.1"/>
    </source>
</evidence>